<dbReference type="PANTHER" id="PTHR10612:SF34">
    <property type="entry name" value="APOLIPOPROTEIN D"/>
    <property type="match status" value="1"/>
</dbReference>
<dbReference type="Gene3D" id="2.40.128.20">
    <property type="match status" value="1"/>
</dbReference>
<reference evidence="4 5" key="1">
    <citation type="submission" date="2019-09" db="EMBL/GenBank/DDBJ databases">
        <title>Draft Whole-Genome sequence of Blastochloris sulfoviridis DSM 729.</title>
        <authorList>
            <person name="Meyer T.E."/>
            <person name="Kyndt J.A."/>
        </authorList>
    </citation>
    <scope>NUCLEOTIDE SEQUENCE [LARGE SCALE GENOMIC DNA]</scope>
    <source>
        <strain evidence="4 5">DSM 729</strain>
    </source>
</reference>
<dbReference type="InterPro" id="IPR002446">
    <property type="entry name" value="Lipocalin_bac"/>
</dbReference>
<dbReference type="SUPFAM" id="SSF50814">
    <property type="entry name" value="Lipocalins"/>
    <property type="match status" value="1"/>
</dbReference>
<comment type="subunit">
    <text evidence="2">Homodimer.</text>
</comment>
<organism evidence="4 5">
    <name type="scientific">Blastochloris sulfoviridis</name>
    <dbReference type="NCBI Taxonomy" id="50712"/>
    <lineage>
        <taxon>Bacteria</taxon>
        <taxon>Pseudomonadati</taxon>
        <taxon>Pseudomonadota</taxon>
        <taxon>Alphaproteobacteria</taxon>
        <taxon>Hyphomicrobiales</taxon>
        <taxon>Blastochloridaceae</taxon>
        <taxon>Blastochloris</taxon>
    </lineage>
</organism>
<dbReference type="PIRSF" id="PIRSF036893">
    <property type="entry name" value="Lipocalin_ApoD"/>
    <property type="match status" value="1"/>
</dbReference>
<dbReference type="Pfam" id="PF08212">
    <property type="entry name" value="Lipocalin_2"/>
    <property type="match status" value="1"/>
</dbReference>
<accession>A0A5M6HR80</accession>
<dbReference type="GO" id="GO:0008289">
    <property type="term" value="F:lipid binding"/>
    <property type="evidence" value="ECO:0007669"/>
    <property type="project" value="UniProtKB-UniRule"/>
</dbReference>
<evidence type="ECO:0000256" key="2">
    <source>
        <dbReference type="PIRNR" id="PIRNR036893"/>
    </source>
</evidence>
<evidence type="ECO:0000313" key="5">
    <source>
        <dbReference type="Proteomes" id="UP000323886"/>
    </source>
</evidence>
<dbReference type="GO" id="GO:0006950">
    <property type="term" value="P:response to stress"/>
    <property type="evidence" value="ECO:0007669"/>
    <property type="project" value="UniProtKB-ARBA"/>
</dbReference>
<dbReference type="InterPro" id="IPR047202">
    <property type="entry name" value="Lipocalin_Blc-like_dom"/>
</dbReference>
<dbReference type="PANTHER" id="PTHR10612">
    <property type="entry name" value="APOLIPOPROTEIN D"/>
    <property type="match status" value="1"/>
</dbReference>
<comment type="subcellular location">
    <subcellularLocation>
        <location evidence="2">Cell outer membrane</location>
    </subcellularLocation>
</comment>
<keyword evidence="5" id="KW-1185">Reference proteome</keyword>
<gene>
    <name evidence="4" type="ORF">F1193_13860</name>
</gene>
<comment type="similarity">
    <text evidence="1 2">Belongs to the calycin superfamily. Lipocalin family.</text>
</comment>
<evidence type="ECO:0000256" key="1">
    <source>
        <dbReference type="ARBA" id="ARBA00006889"/>
    </source>
</evidence>
<sequence length="179" mass="19237">MSASIARFMRRIGALVVMALGVIALGVMALGLMPAAAGAISPERFLGTWHEIARTEPLFERGLVRVSATYGRLPDGRISVFNRGFDPVSGQWRSIQGTARFIGDPREGRLAVTFFPPFSAGLNIVAVAPDYSWAVLTGDGRLFAWLLARSANPSRAVRQRLLAAAAKAGVAVDRLTFPQ</sequence>
<evidence type="ECO:0000313" key="4">
    <source>
        <dbReference type="EMBL" id="KAA5598197.1"/>
    </source>
</evidence>
<evidence type="ECO:0000259" key="3">
    <source>
        <dbReference type="Pfam" id="PF08212"/>
    </source>
</evidence>
<comment type="function">
    <text evidence="2">Involved in the storage or transport of lipids necessary for membrane maintenance under stressful conditions. Displays a binding preference for lysophospholipids.</text>
</comment>
<dbReference type="CDD" id="cd19438">
    <property type="entry name" value="lipocalin_Blc-like"/>
    <property type="match status" value="1"/>
</dbReference>
<proteinExistence type="inferred from homology"/>
<name>A0A5M6HR80_9HYPH</name>
<dbReference type="PRINTS" id="PR01171">
    <property type="entry name" value="BCTLIPOCALIN"/>
</dbReference>
<comment type="caution">
    <text evidence="4">The sequence shown here is derived from an EMBL/GenBank/DDBJ whole genome shotgun (WGS) entry which is preliminary data.</text>
</comment>
<dbReference type="RefSeq" id="WP_150098400.1">
    <property type="nucleotide sequence ID" value="NZ_VWPL01000030.1"/>
</dbReference>
<dbReference type="GO" id="GO:0009279">
    <property type="term" value="C:cell outer membrane"/>
    <property type="evidence" value="ECO:0007669"/>
    <property type="project" value="UniProtKB-SubCell"/>
</dbReference>
<keyword evidence="2" id="KW-0446">Lipid-binding</keyword>
<dbReference type="OrthoDB" id="594739at2"/>
<dbReference type="InterPro" id="IPR022271">
    <property type="entry name" value="Lipocalin_ApoD"/>
</dbReference>
<dbReference type="Proteomes" id="UP000323886">
    <property type="component" value="Unassembled WGS sequence"/>
</dbReference>
<dbReference type="InterPro" id="IPR012674">
    <property type="entry name" value="Calycin"/>
</dbReference>
<dbReference type="InterPro" id="IPR000566">
    <property type="entry name" value="Lipocln_cytosolic_FA-bd_dom"/>
</dbReference>
<keyword evidence="2" id="KW-0449">Lipoprotein</keyword>
<dbReference type="AlphaFoldDB" id="A0A5M6HR80"/>
<keyword evidence="2" id="KW-0472">Membrane</keyword>
<feature type="domain" description="Lipocalin/cytosolic fatty-acid binding" evidence="3">
    <location>
        <begin position="43"/>
        <end position="177"/>
    </location>
</feature>
<dbReference type="EMBL" id="VWPL01000030">
    <property type="protein sequence ID" value="KAA5598197.1"/>
    <property type="molecule type" value="Genomic_DNA"/>
</dbReference>
<keyword evidence="2" id="KW-0998">Cell outer membrane</keyword>
<protein>
    <recommendedName>
        <fullName evidence="2">Outer membrane lipoprotein Blc</fullName>
    </recommendedName>
</protein>